<keyword evidence="2" id="KW-0812">Transmembrane</keyword>
<proteinExistence type="predicted"/>
<sequence length="238" mass="25083">MTSVARSATARELSLDLKPFPCMNPTSQDLSELRVSDFLLQLSSSGTPTCSSEYHRLLLLLFVYSPGQWCSCSCGVILVVVVVVMVVVLCLAVTVGRRTVLSTIDSWLMVETAGGTDTNDCEPVRDGAAIVFASRGTRLVSASNRLRRGSSVTGKGSSERLSRSSAASGDRPPLAPYCCTAAVIVADVIERSCGLTVGRGCLCRTARASGCRSSDLLPSMVTVGAVGPIGRWSSVHCE</sequence>
<feature type="region of interest" description="Disordered" evidence="1">
    <location>
        <begin position="148"/>
        <end position="171"/>
    </location>
</feature>
<name>A0A8W7P6L3_ANOCL</name>
<dbReference type="AlphaFoldDB" id="A0A8W7P6L3"/>
<evidence type="ECO:0000256" key="1">
    <source>
        <dbReference type="SAM" id="MobiDB-lite"/>
    </source>
</evidence>
<protein>
    <submittedName>
        <fullName evidence="3">Uncharacterized protein</fullName>
    </submittedName>
</protein>
<keyword evidence="2" id="KW-0472">Membrane</keyword>
<accession>A0A8W7P6L3</accession>
<feature type="transmembrane region" description="Helical" evidence="2">
    <location>
        <begin position="75"/>
        <end position="95"/>
    </location>
</feature>
<evidence type="ECO:0000313" key="3">
    <source>
        <dbReference type="EnsemblMetazoa" id="ACOM026487-PA.1"/>
    </source>
</evidence>
<evidence type="ECO:0000256" key="2">
    <source>
        <dbReference type="SAM" id="Phobius"/>
    </source>
</evidence>
<organism evidence="3">
    <name type="scientific">Anopheles coluzzii</name>
    <name type="common">African malaria mosquito</name>
    <dbReference type="NCBI Taxonomy" id="1518534"/>
    <lineage>
        <taxon>Eukaryota</taxon>
        <taxon>Metazoa</taxon>
        <taxon>Ecdysozoa</taxon>
        <taxon>Arthropoda</taxon>
        <taxon>Hexapoda</taxon>
        <taxon>Insecta</taxon>
        <taxon>Pterygota</taxon>
        <taxon>Neoptera</taxon>
        <taxon>Endopterygota</taxon>
        <taxon>Diptera</taxon>
        <taxon>Nematocera</taxon>
        <taxon>Culicoidea</taxon>
        <taxon>Culicidae</taxon>
        <taxon>Anophelinae</taxon>
        <taxon>Anopheles</taxon>
    </lineage>
</organism>
<dbReference type="EnsemblMetazoa" id="ACOM026487-RA">
    <property type="protein sequence ID" value="ACOM026487-PA.1"/>
    <property type="gene ID" value="ACOM026487"/>
</dbReference>
<reference evidence="3" key="1">
    <citation type="submission" date="2022-08" db="UniProtKB">
        <authorList>
            <consortium name="EnsemblMetazoa"/>
        </authorList>
    </citation>
    <scope>IDENTIFICATION</scope>
</reference>
<keyword evidence="2" id="KW-1133">Transmembrane helix</keyword>
<dbReference type="Proteomes" id="UP000075882">
    <property type="component" value="Unassembled WGS sequence"/>
</dbReference>